<dbReference type="PROSITE" id="PS50056">
    <property type="entry name" value="TYR_PHOSPHATASE_2"/>
    <property type="match status" value="1"/>
</dbReference>
<dbReference type="InterPro" id="IPR000387">
    <property type="entry name" value="Tyr_Pase_dom"/>
</dbReference>
<protein>
    <recommendedName>
        <fullName evidence="3">Tyrosine specific protein phosphatases domain-containing protein</fullName>
    </recommendedName>
</protein>
<dbReference type="InterPro" id="IPR020422">
    <property type="entry name" value="TYR_PHOSPHATASE_DUAL_dom"/>
</dbReference>
<keyword evidence="2" id="KW-0904">Protein phosphatase</keyword>
<dbReference type="Pfam" id="PF00782">
    <property type="entry name" value="DSPc"/>
    <property type="match status" value="1"/>
</dbReference>
<dbReference type="PANTHER" id="PTHR46377:SF1">
    <property type="entry name" value="DUAL SPECIFICITY PROTEIN PHOSPHATASE 19"/>
    <property type="match status" value="1"/>
</dbReference>
<dbReference type="InterPro" id="IPR029021">
    <property type="entry name" value="Prot-tyrosine_phosphatase-like"/>
</dbReference>
<evidence type="ECO:0000313" key="4">
    <source>
        <dbReference type="EMBL" id="GMH54847.1"/>
    </source>
</evidence>
<keyword evidence="1" id="KW-0378">Hydrolase</keyword>
<dbReference type="InterPro" id="IPR000340">
    <property type="entry name" value="Dual-sp_phosphatase_cat-dom"/>
</dbReference>
<dbReference type="PANTHER" id="PTHR46377">
    <property type="entry name" value="DUAL SPECIFICITY PROTEIN PHOSPHATASE 19"/>
    <property type="match status" value="1"/>
</dbReference>
<gene>
    <name evidence="4" type="ORF">TrST_g3692</name>
</gene>
<feature type="domain" description="Tyrosine specific protein phosphatases" evidence="3">
    <location>
        <begin position="116"/>
        <end position="196"/>
    </location>
</feature>
<dbReference type="Proteomes" id="UP001165085">
    <property type="component" value="Unassembled WGS sequence"/>
</dbReference>
<dbReference type="OrthoDB" id="273181at2759"/>
<reference evidence="5" key="1">
    <citation type="journal article" date="2023" name="Commun. Biol.">
        <title>Genome analysis of Parmales, the sister group of diatoms, reveals the evolutionary specialization of diatoms from phago-mixotrophs to photoautotrophs.</title>
        <authorList>
            <person name="Ban H."/>
            <person name="Sato S."/>
            <person name="Yoshikawa S."/>
            <person name="Yamada K."/>
            <person name="Nakamura Y."/>
            <person name="Ichinomiya M."/>
            <person name="Sato N."/>
            <person name="Blanc-Mathieu R."/>
            <person name="Endo H."/>
            <person name="Kuwata A."/>
            <person name="Ogata H."/>
        </authorList>
    </citation>
    <scope>NUCLEOTIDE SEQUENCE [LARGE SCALE GENOMIC DNA]</scope>
    <source>
        <strain evidence="5">NIES 3701</strain>
    </source>
</reference>
<comment type="caution">
    <text evidence="4">The sequence shown here is derived from an EMBL/GenBank/DDBJ whole genome shotgun (WGS) entry which is preliminary data.</text>
</comment>
<sequence>MTTFTSMIPEGAPGVSGDCVAPEIASILSVDRTDRWCAQQIAPGIWVGSVKAAPYSPSNGKPNEIKARYLQSQNIRYIINCGVHPTKSSATAMIPPPGFHYLYLNGLQENSPNLSTYLTECVNFFAAAHASNSAILVHCAMGIYRSPAVAAALLIAQSNGELTVGDQRTGAMSIIQKARSRATSNPTLIRQLEMWRYNMWPPQQPHKRTKR</sequence>
<keyword evidence="5" id="KW-1185">Reference proteome</keyword>
<accession>A0A9W6ZP54</accession>
<dbReference type="SUPFAM" id="SSF52799">
    <property type="entry name" value="(Phosphotyrosine protein) phosphatases II"/>
    <property type="match status" value="1"/>
</dbReference>
<dbReference type="EMBL" id="BRXY01000030">
    <property type="protein sequence ID" value="GMH54847.1"/>
    <property type="molecule type" value="Genomic_DNA"/>
</dbReference>
<dbReference type="CDD" id="cd14498">
    <property type="entry name" value="DSP"/>
    <property type="match status" value="1"/>
</dbReference>
<dbReference type="PROSITE" id="PS00383">
    <property type="entry name" value="TYR_PHOSPHATASE_1"/>
    <property type="match status" value="1"/>
</dbReference>
<dbReference type="SMART" id="SM00195">
    <property type="entry name" value="DSPc"/>
    <property type="match status" value="1"/>
</dbReference>
<proteinExistence type="predicted"/>
<name>A0A9W6ZP54_9STRA</name>
<evidence type="ECO:0000313" key="5">
    <source>
        <dbReference type="Proteomes" id="UP001165085"/>
    </source>
</evidence>
<dbReference type="AlphaFoldDB" id="A0A9W6ZP54"/>
<organism evidence="4 5">
    <name type="scientific">Triparma strigata</name>
    <dbReference type="NCBI Taxonomy" id="1606541"/>
    <lineage>
        <taxon>Eukaryota</taxon>
        <taxon>Sar</taxon>
        <taxon>Stramenopiles</taxon>
        <taxon>Ochrophyta</taxon>
        <taxon>Bolidophyceae</taxon>
        <taxon>Parmales</taxon>
        <taxon>Triparmaceae</taxon>
        <taxon>Triparma</taxon>
    </lineage>
</organism>
<dbReference type="InterPro" id="IPR016130">
    <property type="entry name" value="Tyr_Pase_AS"/>
</dbReference>
<evidence type="ECO:0000256" key="1">
    <source>
        <dbReference type="ARBA" id="ARBA00022801"/>
    </source>
</evidence>
<evidence type="ECO:0000256" key="2">
    <source>
        <dbReference type="ARBA" id="ARBA00022912"/>
    </source>
</evidence>
<dbReference type="Gene3D" id="3.90.190.10">
    <property type="entry name" value="Protein tyrosine phosphatase superfamily"/>
    <property type="match status" value="1"/>
</dbReference>
<dbReference type="GO" id="GO:0005737">
    <property type="term" value="C:cytoplasm"/>
    <property type="evidence" value="ECO:0007669"/>
    <property type="project" value="TreeGrafter"/>
</dbReference>
<evidence type="ECO:0000259" key="3">
    <source>
        <dbReference type="PROSITE" id="PS50056"/>
    </source>
</evidence>
<dbReference type="GO" id="GO:0008579">
    <property type="term" value="F:JUN kinase phosphatase activity"/>
    <property type="evidence" value="ECO:0007669"/>
    <property type="project" value="TreeGrafter"/>
</dbReference>